<dbReference type="Pfam" id="PF04542">
    <property type="entry name" value="Sigma70_r2"/>
    <property type="match status" value="1"/>
</dbReference>
<evidence type="ECO:0000256" key="6">
    <source>
        <dbReference type="SAM" id="Coils"/>
    </source>
</evidence>
<sequence length="153" mass="18330">MLVEDLYEKHNKELERFARSMASNEKEAEDLLQDTFLKALTHLHSLSRLTDYQQRAWLFKVLRNLRYDRFRKQRFEVPIREQDEPESEQDGYSVVEMEELLQILPSDLRDVVYKRYWLGLTSKQIAGPLGLSDATIRYRLQTAIRLLRNKINK</sequence>
<keyword evidence="5" id="KW-0804">Transcription</keyword>
<keyword evidence="10" id="KW-1185">Reference proteome</keyword>
<reference evidence="9 10" key="1">
    <citation type="submission" date="2019-03" db="EMBL/GenBank/DDBJ databases">
        <title>Genomic Encyclopedia of Type Strains, Phase IV (KMG-IV): sequencing the most valuable type-strain genomes for metagenomic binning, comparative biology and taxonomic classification.</title>
        <authorList>
            <person name="Goeker M."/>
        </authorList>
    </citation>
    <scope>NUCLEOTIDE SEQUENCE [LARGE SCALE GENOMIC DNA]</scope>
    <source>
        <strain evidence="9 10">DSM 19377</strain>
    </source>
</reference>
<feature type="coiled-coil region" evidence="6">
    <location>
        <begin position="7"/>
        <end position="34"/>
    </location>
</feature>
<evidence type="ECO:0000256" key="1">
    <source>
        <dbReference type="ARBA" id="ARBA00010641"/>
    </source>
</evidence>
<evidence type="ECO:0000313" key="10">
    <source>
        <dbReference type="Proteomes" id="UP000295416"/>
    </source>
</evidence>
<dbReference type="SUPFAM" id="SSF88659">
    <property type="entry name" value="Sigma3 and sigma4 domains of RNA polymerase sigma factors"/>
    <property type="match status" value="1"/>
</dbReference>
<feature type="domain" description="RNA polymerase sigma factor 70 region 4 type 2" evidence="8">
    <location>
        <begin position="96"/>
        <end position="145"/>
    </location>
</feature>
<comment type="caution">
    <text evidence="9">The sequence shown here is derived from an EMBL/GenBank/DDBJ whole genome shotgun (WGS) entry which is preliminary data.</text>
</comment>
<evidence type="ECO:0000256" key="3">
    <source>
        <dbReference type="ARBA" id="ARBA00023082"/>
    </source>
</evidence>
<dbReference type="PANTHER" id="PTHR43133:SF8">
    <property type="entry name" value="RNA POLYMERASE SIGMA FACTOR HI_1459-RELATED"/>
    <property type="match status" value="1"/>
</dbReference>
<dbReference type="InterPro" id="IPR014284">
    <property type="entry name" value="RNA_pol_sigma-70_dom"/>
</dbReference>
<dbReference type="InterPro" id="IPR036388">
    <property type="entry name" value="WH-like_DNA-bd_sf"/>
</dbReference>
<evidence type="ECO:0000259" key="8">
    <source>
        <dbReference type="Pfam" id="PF08281"/>
    </source>
</evidence>
<evidence type="ECO:0000259" key="7">
    <source>
        <dbReference type="Pfam" id="PF04542"/>
    </source>
</evidence>
<dbReference type="NCBIfam" id="TIGR02937">
    <property type="entry name" value="sigma70-ECF"/>
    <property type="match status" value="1"/>
</dbReference>
<evidence type="ECO:0000256" key="2">
    <source>
        <dbReference type="ARBA" id="ARBA00023015"/>
    </source>
</evidence>
<name>A0A4R2P2I5_9BACL</name>
<dbReference type="AlphaFoldDB" id="A0A4R2P2I5"/>
<evidence type="ECO:0000313" key="9">
    <source>
        <dbReference type="EMBL" id="TCP28842.1"/>
    </source>
</evidence>
<dbReference type="GO" id="GO:0003677">
    <property type="term" value="F:DNA binding"/>
    <property type="evidence" value="ECO:0007669"/>
    <property type="project" value="UniProtKB-KW"/>
</dbReference>
<dbReference type="PANTHER" id="PTHR43133">
    <property type="entry name" value="RNA POLYMERASE ECF-TYPE SIGMA FACTO"/>
    <property type="match status" value="1"/>
</dbReference>
<dbReference type="InterPro" id="IPR007627">
    <property type="entry name" value="RNA_pol_sigma70_r2"/>
</dbReference>
<protein>
    <submittedName>
        <fullName evidence="9">RNA polymerase sigma-70 factor (ECF subfamily)</fullName>
    </submittedName>
</protein>
<dbReference type="OrthoDB" id="9784984at2"/>
<dbReference type="InterPro" id="IPR039425">
    <property type="entry name" value="RNA_pol_sigma-70-like"/>
</dbReference>
<proteinExistence type="inferred from homology"/>
<keyword evidence="2" id="KW-0805">Transcription regulation</keyword>
<accession>A0A4R2P2I5</accession>
<dbReference type="RefSeq" id="WP_132746330.1">
    <property type="nucleotide sequence ID" value="NZ_SLXK01000015.1"/>
</dbReference>
<dbReference type="InterPro" id="IPR013324">
    <property type="entry name" value="RNA_pol_sigma_r3/r4-like"/>
</dbReference>
<dbReference type="Proteomes" id="UP000295416">
    <property type="component" value="Unassembled WGS sequence"/>
</dbReference>
<evidence type="ECO:0000256" key="5">
    <source>
        <dbReference type="ARBA" id="ARBA00023163"/>
    </source>
</evidence>
<evidence type="ECO:0000256" key="4">
    <source>
        <dbReference type="ARBA" id="ARBA00023125"/>
    </source>
</evidence>
<feature type="domain" description="RNA polymerase sigma-70 region 2" evidence="7">
    <location>
        <begin position="6"/>
        <end position="74"/>
    </location>
</feature>
<keyword evidence="4" id="KW-0238">DNA-binding</keyword>
<keyword evidence="3" id="KW-0731">Sigma factor</keyword>
<dbReference type="Gene3D" id="1.10.1740.10">
    <property type="match status" value="1"/>
</dbReference>
<comment type="similarity">
    <text evidence="1">Belongs to the sigma-70 factor family. ECF subfamily.</text>
</comment>
<dbReference type="GO" id="GO:0006352">
    <property type="term" value="P:DNA-templated transcription initiation"/>
    <property type="evidence" value="ECO:0007669"/>
    <property type="project" value="InterPro"/>
</dbReference>
<organism evidence="9 10">
    <name type="scientific">Scopulibacillus darangshiensis</name>
    <dbReference type="NCBI Taxonomy" id="442528"/>
    <lineage>
        <taxon>Bacteria</taxon>
        <taxon>Bacillati</taxon>
        <taxon>Bacillota</taxon>
        <taxon>Bacilli</taxon>
        <taxon>Bacillales</taxon>
        <taxon>Sporolactobacillaceae</taxon>
        <taxon>Scopulibacillus</taxon>
    </lineage>
</organism>
<dbReference type="EMBL" id="SLXK01000015">
    <property type="protein sequence ID" value="TCP28842.1"/>
    <property type="molecule type" value="Genomic_DNA"/>
</dbReference>
<dbReference type="InterPro" id="IPR013325">
    <property type="entry name" value="RNA_pol_sigma_r2"/>
</dbReference>
<dbReference type="SUPFAM" id="SSF88946">
    <property type="entry name" value="Sigma2 domain of RNA polymerase sigma factors"/>
    <property type="match status" value="1"/>
</dbReference>
<keyword evidence="6" id="KW-0175">Coiled coil</keyword>
<dbReference type="Gene3D" id="1.10.10.10">
    <property type="entry name" value="Winged helix-like DNA-binding domain superfamily/Winged helix DNA-binding domain"/>
    <property type="match status" value="1"/>
</dbReference>
<dbReference type="InterPro" id="IPR013249">
    <property type="entry name" value="RNA_pol_sigma70_r4_t2"/>
</dbReference>
<dbReference type="GO" id="GO:0016987">
    <property type="term" value="F:sigma factor activity"/>
    <property type="evidence" value="ECO:0007669"/>
    <property type="project" value="UniProtKB-KW"/>
</dbReference>
<dbReference type="Pfam" id="PF08281">
    <property type="entry name" value="Sigma70_r4_2"/>
    <property type="match status" value="1"/>
</dbReference>
<gene>
    <name evidence="9" type="ORF">EV207_11578</name>
</gene>